<sequence>MFGSHAGSDHVRNPAGDDLGLAGSGTGEHQQRAFNGDHRLALFRIEAGEQFVDRGHQAFRTANSIPEAPNMAQAAVTGLVNCSNTPPEMM</sequence>
<dbReference type="EMBL" id="VSSQ01131093">
    <property type="protein sequence ID" value="MPN58430.1"/>
    <property type="molecule type" value="Genomic_DNA"/>
</dbReference>
<reference evidence="2" key="1">
    <citation type="submission" date="2019-08" db="EMBL/GenBank/DDBJ databases">
        <authorList>
            <person name="Kucharzyk K."/>
            <person name="Murdoch R.W."/>
            <person name="Higgins S."/>
            <person name="Loffler F."/>
        </authorList>
    </citation>
    <scope>NUCLEOTIDE SEQUENCE</scope>
</reference>
<evidence type="ECO:0000256" key="1">
    <source>
        <dbReference type="SAM" id="MobiDB-lite"/>
    </source>
</evidence>
<evidence type="ECO:0000313" key="2">
    <source>
        <dbReference type="EMBL" id="MPN58430.1"/>
    </source>
</evidence>
<organism evidence="2">
    <name type="scientific">bioreactor metagenome</name>
    <dbReference type="NCBI Taxonomy" id="1076179"/>
    <lineage>
        <taxon>unclassified sequences</taxon>
        <taxon>metagenomes</taxon>
        <taxon>ecological metagenomes</taxon>
    </lineage>
</organism>
<comment type="caution">
    <text evidence="2">The sequence shown here is derived from an EMBL/GenBank/DDBJ whole genome shotgun (WGS) entry which is preliminary data.</text>
</comment>
<feature type="region of interest" description="Disordered" evidence="1">
    <location>
        <begin position="1"/>
        <end position="31"/>
    </location>
</feature>
<accession>A0A645J5L3</accession>
<gene>
    <name evidence="2" type="ORF">SDC9_206135</name>
</gene>
<proteinExistence type="predicted"/>
<name>A0A645J5L3_9ZZZZ</name>
<dbReference type="AlphaFoldDB" id="A0A645J5L3"/>
<protein>
    <submittedName>
        <fullName evidence="2">Uncharacterized protein</fullName>
    </submittedName>
</protein>